<comment type="caution">
    <text evidence="3">The sequence shown here is derived from an EMBL/GenBank/DDBJ whole genome shotgun (WGS) entry which is preliminary data.</text>
</comment>
<dbReference type="InterPro" id="IPR017946">
    <property type="entry name" value="PLC-like_Pdiesterase_TIM-brl"/>
</dbReference>
<dbReference type="RefSeq" id="WP_285759052.1">
    <property type="nucleotide sequence ID" value="NZ_BSQG01000003.1"/>
</dbReference>
<dbReference type="Proteomes" id="UP001165092">
    <property type="component" value="Unassembled WGS sequence"/>
</dbReference>
<dbReference type="PANTHER" id="PTHR46211">
    <property type="entry name" value="GLYCEROPHOSPHORYL DIESTER PHOSPHODIESTERASE"/>
    <property type="match status" value="1"/>
</dbReference>
<reference evidence="3" key="1">
    <citation type="submission" date="2023-02" db="EMBL/GenBank/DDBJ databases">
        <title>Nocardiopsis ansamitocini NBRC 112285.</title>
        <authorList>
            <person name="Ichikawa N."/>
            <person name="Sato H."/>
            <person name="Tonouchi N."/>
        </authorList>
    </citation>
    <scope>NUCLEOTIDE SEQUENCE</scope>
    <source>
        <strain evidence="3">NBRC 112285</strain>
    </source>
</reference>
<evidence type="ECO:0000259" key="2">
    <source>
        <dbReference type="PROSITE" id="PS51704"/>
    </source>
</evidence>
<evidence type="ECO:0000256" key="1">
    <source>
        <dbReference type="SAM" id="SignalP"/>
    </source>
</evidence>
<accession>A0A9W6UIK5</accession>
<dbReference type="GO" id="GO:0008081">
    <property type="term" value="F:phosphoric diester hydrolase activity"/>
    <property type="evidence" value="ECO:0007669"/>
    <property type="project" value="InterPro"/>
</dbReference>
<proteinExistence type="predicted"/>
<feature type="chain" id="PRO_5040967407" evidence="1">
    <location>
        <begin position="25"/>
        <end position="286"/>
    </location>
</feature>
<feature type="domain" description="GP-PDE" evidence="2">
    <location>
        <begin position="33"/>
        <end position="282"/>
    </location>
</feature>
<feature type="signal peptide" evidence="1">
    <location>
        <begin position="1"/>
        <end position="24"/>
    </location>
</feature>
<dbReference type="SUPFAM" id="SSF51695">
    <property type="entry name" value="PLC-like phosphodiesterases"/>
    <property type="match status" value="1"/>
</dbReference>
<keyword evidence="4" id="KW-1185">Reference proteome</keyword>
<name>A0A9W6UIK5_9ACTN</name>
<dbReference type="PROSITE" id="PS51704">
    <property type="entry name" value="GP_PDE"/>
    <property type="match status" value="1"/>
</dbReference>
<dbReference type="GO" id="GO:0006629">
    <property type="term" value="P:lipid metabolic process"/>
    <property type="evidence" value="ECO:0007669"/>
    <property type="project" value="InterPro"/>
</dbReference>
<dbReference type="PANTHER" id="PTHR46211:SF1">
    <property type="entry name" value="GLYCEROPHOSPHODIESTER PHOSPHODIESTERASE, CYTOPLASMIC"/>
    <property type="match status" value="1"/>
</dbReference>
<keyword evidence="3" id="KW-0378">Hydrolase</keyword>
<dbReference type="Pfam" id="PF03009">
    <property type="entry name" value="GDPD"/>
    <property type="match status" value="1"/>
</dbReference>
<dbReference type="Gene3D" id="3.20.20.190">
    <property type="entry name" value="Phosphatidylinositol (PI) phosphodiesterase"/>
    <property type="match status" value="1"/>
</dbReference>
<protein>
    <submittedName>
        <fullName evidence="3">Hydrolase</fullName>
    </submittedName>
</protein>
<dbReference type="InterPro" id="IPR030395">
    <property type="entry name" value="GP_PDE_dom"/>
</dbReference>
<dbReference type="AlphaFoldDB" id="A0A9W6UIK5"/>
<organism evidence="3 4">
    <name type="scientific">Nocardiopsis ansamitocini</name>
    <dbReference type="NCBI Taxonomy" id="1670832"/>
    <lineage>
        <taxon>Bacteria</taxon>
        <taxon>Bacillati</taxon>
        <taxon>Actinomycetota</taxon>
        <taxon>Actinomycetes</taxon>
        <taxon>Streptosporangiales</taxon>
        <taxon>Nocardiopsidaceae</taxon>
        <taxon>Nocardiopsis</taxon>
    </lineage>
</organism>
<evidence type="ECO:0000313" key="3">
    <source>
        <dbReference type="EMBL" id="GLU47792.1"/>
    </source>
</evidence>
<dbReference type="EMBL" id="BSQG01000003">
    <property type="protein sequence ID" value="GLU47792.1"/>
    <property type="molecule type" value="Genomic_DNA"/>
</dbReference>
<keyword evidence="1" id="KW-0732">Signal</keyword>
<sequence>MFTRLCVAAAVFAITLAGTAPAEAAALRLGGEVVAVAHRGASAYAPENTIAAIDEARARGARTVELDVQQTKDGALVLVHDTTLVRTTDVKKVFPGRSSYRVSDFTLAQIRRLDAGAWFDPAYAGERVPTLKQGLERLRRHRLSLLLELKSPASYPGMTEQVAKLLRSEQWWTGPGATARGRLVVQSFDHEATYLSHTLLPGVAHGVLGKVPREQIADYATWVDQINPNHTSIDAAYVRAVHDEGVEVFVYTVNEPAQMRSAIAKGVDGIISDRPDVLLKVIGESG</sequence>
<evidence type="ECO:0000313" key="4">
    <source>
        <dbReference type="Proteomes" id="UP001165092"/>
    </source>
</evidence>
<gene>
    <name evidence="3" type="ORF">Nans01_21430</name>
</gene>